<accession>A0A081BU19</accession>
<name>A0A081BU19_VECG1</name>
<gene>
    <name evidence="1" type="ORF">U27_02783</name>
</gene>
<proteinExistence type="predicted"/>
<dbReference type="Proteomes" id="UP000030661">
    <property type="component" value="Unassembled WGS sequence"/>
</dbReference>
<evidence type="ECO:0000313" key="2">
    <source>
        <dbReference type="Proteomes" id="UP000030661"/>
    </source>
</evidence>
<protein>
    <submittedName>
        <fullName evidence="1">Uncharacterized protein</fullName>
    </submittedName>
</protein>
<reference evidence="1" key="1">
    <citation type="journal article" date="2015" name="PeerJ">
        <title>First genomic representation of candidate bacterial phylum KSB3 points to enhanced environmental sensing as a trigger of wastewater bulking.</title>
        <authorList>
            <person name="Sekiguchi Y."/>
            <person name="Ohashi A."/>
            <person name="Parks D.H."/>
            <person name="Yamauchi T."/>
            <person name="Tyson G.W."/>
            <person name="Hugenholtz P."/>
        </authorList>
    </citation>
    <scope>NUCLEOTIDE SEQUENCE [LARGE SCALE GENOMIC DNA]</scope>
</reference>
<dbReference type="AlphaFoldDB" id="A0A081BU19"/>
<dbReference type="STRING" id="1499967.U27_02783"/>
<dbReference type="EMBL" id="DF820464">
    <property type="protein sequence ID" value="GAK55824.1"/>
    <property type="molecule type" value="Genomic_DNA"/>
</dbReference>
<organism evidence="1">
    <name type="scientific">Vecturithrix granuli</name>
    <dbReference type="NCBI Taxonomy" id="1499967"/>
    <lineage>
        <taxon>Bacteria</taxon>
        <taxon>Candidatus Moduliflexota</taxon>
        <taxon>Candidatus Vecturitrichia</taxon>
        <taxon>Candidatus Vecturitrichales</taxon>
        <taxon>Candidatus Vecturitrichaceae</taxon>
        <taxon>Candidatus Vecturithrix</taxon>
    </lineage>
</organism>
<evidence type="ECO:0000313" key="1">
    <source>
        <dbReference type="EMBL" id="GAK55824.1"/>
    </source>
</evidence>
<keyword evidence="2" id="KW-1185">Reference proteome</keyword>
<dbReference type="HOGENOM" id="CLU_3077094_0_0_0"/>
<sequence length="52" mass="6422">MLHSRVGVKHARQYCDEYTLIIRRKKSTDYVKKYEYPTKKFVEETFLKMTFD</sequence>